<keyword evidence="2" id="KW-1133">Transmembrane helix</keyword>
<keyword evidence="2" id="KW-0472">Membrane</keyword>
<proteinExistence type="predicted"/>
<dbReference type="AlphaFoldDB" id="A0A9P8PZF7"/>
<dbReference type="Proteomes" id="UP000774326">
    <property type="component" value="Unassembled WGS sequence"/>
</dbReference>
<keyword evidence="4" id="KW-1185">Reference proteome</keyword>
<evidence type="ECO:0000313" key="3">
    <source>
        <dbReference type="EMBL" id="KAH3680380.1"/>
    </source>
</evidence>
<accession>A0A9P8PZF7</accession>
<comment type="caution">
    <text evidence="3">The sequence shown here is derived from an EMBL/GenBank/DDBJ whole genome shotgun (WGS) entry which is preliminary data.</text>
</comment>
<reference evidence="3" key="1">
    <citation type="journal article" date="2021" name="Open Biol.">
        <title>Shared evolutionary footprints suggest mitochondrial oxidative damage underlies multiple complex I losses in fungi.</title>
        <authorList>
            <person name="Schikora-Tamarit M.A."/>
            <person name="Marcet-Houben M."/>
            <person name="Nosek J."/>
            <person name="Gabaldon T."/>
        </authorList>
    </citation>
    <scope>NUCLEOTIDE SEQUENCE</scope>
    <source>
        <strain evidence="3">CBS2887</strain>
    </source>
</reference>
<feature type="compositionally biased region" description="Polar residues" evidence="1">
    <location>
        <begin position="88"/>
        <end position="103"/>
    </location>
</feature>
<name>A0A9P8PZF7_WICPI</name>
<gene>
    <name evidence="3" type="ORF">WICPIJ_008296</name>
</gene>
<feature type="compositionally biased region" description="Basic and acidic residues" evidence="1">
    <location>
        <begin position="137"/>
        <end position="158"/>
    </location>
</feature>
<feature type="transmembrane region" description="Helical" evidence="2">
    <location>
        <begin position="12"/>
        <end position="30"/>
    </location>
</feature>
<organism evidence="3 4">
    <name type="scientific">Wickerhamomyces pijperi</name>
    <name type="common">Yeast</name>
    <name type="synonym">Pichia pijperi</name>
    <dbReference type="NCBI Taxonomy" id="599730"/>
    <lineage>
        <taxon>Eukaryota</taxon>
        <taxon>Fungi</taxon>
        <taxon>Dikarya</taxon>
        <taxon>Ascomycota</taxon>
        <taxon>Saccharomycotina</taxon>
        <taxon>Saccharomycetes</taxon>
        <taxon>Phaffomycetales</taxon>
        <taxon>Wickerhamomycetaceae</taxon>
        <taxon>Wickerhamomyces</taxon>
    </lineage>
</organism>
<feature type="region of interest" description="Disordered" evidence="1">
    <location>
        <begin position="126"/>
        <end position="186"/>
    </location>
</feature>
<evidence type="ECO:0000313" key="4">
    <source>
        <dbReference type="Proteomes" id="UP000774326"/>
    </source>
</evidence>
<protein>
    <submittedName>
        <fullName evidence="3">Uncharacterized protein</fullName>
    </submittedName>
</protein>
<sequence>MSLRLKGRRQQLLLGALALTVVTSVGFILYNTLLSNDDQDTKGSEYATSNEDLVDDITRDEIILEDVDDTVIDDGEEEDQGQAKDLSVESNSVLDSISKSTNTKEQEDDVASSVLQSASSLLASVKDINEESYIQVEEDKKEDQIEGKDLSKKPHTEDQPSETVSEVSQNDPVATSTETENSSYQN</sequence>
<evidence type="ECO:0000256" key="2">
    <source>
        <dbReference type="SAM" id="Phobius"/>
    </source>
</evidence>
<feature type="region of interest" description="Disordered" evidence="1">
    <location>
        <begin position="73"/>
        <end position="111"/>
    </location>
</feature>
<keyword evidence="2" id="KW-0812">Transmembrane</keyword>
<evidence type="ECO:0000256" key="1">
    <source>
        <dbReference type="SAM" id="MobiDB-lite"/>
    </source>
</evidence>
<feature type="compositionally biased region" description="Polar residues" evidence="1">
    <location>
        <begin position="161"/>
        <end position="186"/>
    </location>
</feature>
<dbReference type="EMBL" id="JAEUBG010004737">
    <property type="protein sequence ID" value="KAH3680380.1"/>
    <property type="molecule type" value="Genomic_DNA"/>
</dbReference>
<reference evidence="3" key="2">
    <citation type="submission" date="2021-01" db="EMBL/GenBank/DDBJ databases">
        <authorList>
            <person name="Schikora-Tamarit M.A."/>
        </authorList>
    </citation>
    <scope>NUCLEOTIDE SEQUENCE</scope>
    <source>
        <strain evidence="3">CBS2887</strain>
    </source>
</reference>